<dbReference type="SUPFAM" id="SSF63829">
    <property type="entry name" value="Calcium-dependent phosphotriesterase"/>
    <property type="match status" value="2"/>
</dbReference>
<evidence type="ECO:0000256" key="2">
    <source>
        <dbReference type="SAM" id="SignalP"/>
    </source>
</evidence>
<dbReference type="InterPro" id="IPR010559">
    <property type="entry name" value="Sig_transdc_His_kin_internal"/>
</dbReference>
<dbReference type="Pfam" id="PF07495">
    <property type="entry name" value="Y_Y_Y"/>
    <property type="match status" value="1"/>
</dbReference>
<dbReference type="PANTHER" id="PTHR34220:SF7">
    <property type="entry name" value="SENSOR HISTIDINE KINASE YPDA"/>
    <property type="match status" value="1"/>
</dbReference>
<dbReference type="GO" id="GO:0016020">
    <property type="term" value="C:membrane"/>
    <property type="evidence" value="ECO:0007669"/>
    <property type="project" value="InterPro"/>
</dbReference>
<feature type="domain" description="Two component regulator three Y" evidence="4">
    <location>
        <begin position="675"/>
        <end position="734"/>
    </location>
</feature>
<comment type="caution">
    <text evidence="5">The sequence shown here is derived from an EMBL/GenBank/DDBJ whole genome shotgun (WGS) entry which is preliminary data.</text>
</comment>
<keyword evidence="1" id="KW-0472">Membrane</keyword>
<dbReference type="InterPro" id="IPR013783">
    <property type="entry name" value="Ig-like_fold"/>
</dbReference>
<name>A0A5C6RYU1_9FLAO</name>
<evidence type="ECO:0000256" key="1">
    <source>
        <dbReference type="SAM" id="Phobius"/>
    </source>
</evidence>
<evidence type="ECO:0000313" key="5">
    <source>
        <dbReference type="EMBL" id="TXB67227.1"/>
    </source>
</evidence>
<dbReference type="EMBL" id="VOOS01000001">
    <property type="protein sequence ID" value="TXB67227.1"/>
    <property type="molecule type" value="Genomic_DNA"/>
</dbReference>
<dbReference type="Proteomes" id="UP000321721">
    <property type="component" value="Unassembled WGS sequence"/>
</dbReference>
<dbReference type="InterPro" id="IPR036890">
    <property type="entry name" value="HATPase_C_sf"/>
</dbReference>
<keyword evidence="1" id="KW-0812">Transmembrane</keyword>
<dbReference type="InterPro" id="IPR011123">
    <property type="entry name" value="Y_Y_Y"/>
</dbReference>
<accession>A0A5C6RYU1</accession>
<keyword evidence="2" id="KW-0732">Signal</keyword>
<sequence length="996" mass="114116">MFKKTFFFIFILLLLSQQVVSQQYNFINYSVEQGLVQSQIGALCQDERGYIWVGTYGGVSKFDGVNFQNYSNNNGLINNQVNSIFKDSKNNLWFGSLGGVSVKKGDKFESISFKYDLSNFFVLNISEDKEGNLWFATDGGGVVKYSDGILTYYDINSSDNENNNYVRHIFCDTFNNKWLSTRNGVFILDVLGEVKDTIQNINATQVLIEDNGNFWCSTFGNGVIHATSDTSYFLTTNDGLISNHIRSFIKKSDRSVWLVSKAGISKLSRKGIKNFTQKDGLVNENVKTIIEDIEGNLFLGTDGGGLIKFTDEAFISYTEKDGLNSSIIMSVAENPQGSLWFSTYGNGICKMEKELYAFYGEELGLGNNTVWCSILDYQNRIWFGTSTGFSVFDGKRFKTYDLNKGLNANKVYALSEDVNKNIWIGSKEGLSILFIEKDSIYNFSEEKAVAKNIRFILNESSSSIWICSSEGLINYNPKTEIIYEYTTDNGLPDNSVMNILKDKNGKFWVGTKNGLVYIQNKNVVKVPIEGDYSSNNINFLNQDKYDNLWLGTNNGLYRLALNDSNHYNSSSFTRYSNLDGLKSLECNQNASFIDSENNLWFGTSLGLMKHPLKQEEKIVAYPKINLKDVRLFFEKQDWIKVTRKTLNQDNLPDNLVLRYNKNHLTFDFDGIYHRSPDKVRFRFKLDGFDENWQPVTKANFVTYSNIPPGSYVFNLSASIDMLNWTEPKAFSFEIRPPFWFTWWFYLLTIVAVAAIIRLIVNRRIKFLERERSTELIKNQAKMQELEQQALNASLNRHFIFNALNSIQYYINRQDRLSANKYLSSFAKLVRKNLDSSMENETAIDDEIERIELYLKLEQMRFQDKFDYEINCESSVLNNNIKIPSMLLQPFVENSIWHGILPREKQGKVVVEVKKHDSAITIIIRDNGIGIETSLKTKENKEQLHVSKGMALTKGRINLLSKMSKKSCYVQGPYQIYEKDGSIAGTEVSIIINLQEI</sequence>
<protein>
    <recommendedName>
        <fullName evidence="7">Signal transduction histidine kinase internal region domain-containing protein</fullName>
    </recommendedName>
</protein>
<feature type="chain" id="PRO_5022918035" description="Signal transduction histidine kinase internal region domain-containing protein" evidence="2">
    <location>
        <begin position="22"/>
        <end position="996"/>
    </location>
</feature>
<dbReference type="GO" id="GO:0000155">
    <property type="term" value="F:phosphorelay sensor kinase activity"/>
    <property type="evidence" value="ECO:0007669"/>
    <property type="project" value="InterPro"/>
</dbReference>
<evidence type="ECO:0000259" key="4">
    <source>
        <dbReference type="Pfam" id="PF07495"/>
    </source>
</evidence>
<dbReference type="InterPro" id="IPR011110">
    <property type="entry name" value="Reg_prop"/>
</dbReference>
<dbReference type="Gene3D" id="2.130.10.10">
    <property type="entry name" value="YVTN repeat-like/Quinoprotein amine dehydrogenase"/>
    <property type="match status" value="3"/>
</dbReference>
<keyword evidence="6" id="KW-1185">Reference proteome</keyword>
<organism evidence="5 6">
    <name type="scientific">Vicingus serpentipes</name>
    <dbReference type="NCBI Taxonomy" id="1926625"/>
    <lineage>
        <taxon>Bacteria</taxon>
        <taxon>Pseudomonadati</taxon>
        <taxon>Bacteroidota</taxon>
        <taxon>Flavobacteriia</taxon>
        <taxon>Flavobacteriales</taxon>
        <taxon>Vicingaceae</taxon>
        <taxon>Vicingus</taxon>
    </lineage>
</organism>
<feature type="domain" description="Signal transduction histidine kinase internal region" evidence="3">
    <location>
        <begin position="786"/>
        <end position="865"/>
    </location>
</feature>
<dbReference type="Pfam" id="PF06580">
    <property type="entry name" value="His_kinase"/>
    <property type="match status" value="1"/>
</dbReference>
<dbReference type="Gene3D" id="3.30.565.10">
    <property type="entry name" value="Histidine kinase-like ATPase, C-terminal domain"/>
    <property type="match status" value="1"/>
</dbReference>
<dbReference type="InterPro" id="IPR050640">
    <property type="entry name" value="Bact_2-comp_sensor_kinase"/>
</dbReference>
<feature type="signal peptide" evidence="2">
    <location>
        <begin position="1"/>
        <end position="21"/>
    </location>
</feature>
<evidence type="ECO:0000313" key="6">
    <source>
        <dbReference type="Proteomes" id="UP000321721"/>
    </source>
</evidence>
<proteinExistence type="predicted"/>
<evidence type="ECO:0000259" key="3">
    <source>
        <dbReference type="Pfam" id="PF06580"/>
    </source>
</evidence>
<evidence type="ECO:0008006" key="7">
    <source>
        <dbReference type="Google" id="ProtNLM"/>
    </source>
</evidence>
<dbReference type="Pfam" id="PF07494">
    <property type="entry name" value="Reg_prop"/>
    <property type="match status" value="7"/>
</dbReference>
<dbReference type="SUPFAM" id="SSF55874">
    <property type="entry name" value="ATPase domain of HSP90 chaperone/DNA topoisomerase II/histidine kinase"/>
    <property type="match status" value="1"/>
</dbReference>
<dbReference type="OrthoDB" id="9809670at2"/>
<keyword evidence="1" id="KW-1133">Transmembrane helix</keyword>
<dbReference type="Gene3D" id="2.60.40.10">
    <property type="entry name" value="Immunoglobulins"/>
    <property type="match status" value="1"/>
</dbReference>
<reference evidence="5 6" key="1">
    <citation type="submission" date="2019-08" db="EMBL/GenBank/DDBJ databases">
        <title>Genome of Vicingus serpentipes NCIMB 15042.</title>
        <authorList>
            <person name="Bowman J.P."/>
        </authorList>
    </citation>
    <scope>NUCLEOTIDE SEQUENCE [LARGE SCALE GENOMIC DNA]</scope>
    <source>
        <strain evidence="5 6">NCIMB 15042</strain>
    </source>
</reference>
<dbReference type="AlphaFoldDB" id="A0A5C6RYU1"/>
<dbReference type="PANTHER" id="PTHR34220">
    <property type="entry name" value="SENSOR HISTIDINE KINASE YPDA"/>
    <property type="match status" value="1"/>
</dbReference>
<gene>
    <name evidence="5" type="ORF">FRY74_03315</name>
</gene>
<dbReference type="InterPro" id="IPR015943">
    <property type="entry name" value="WD40/YVTN_repeat-like_dom_sf"/>
</dbReference>
<feature type="transmembrane region" description="Helical" evidence="1">
    <location>
        <begin position="742"/>
        <end position="760"/>
    </location>
</feature>